<evidence type="ECO:0000313" key="3">
    <source>
        <dbReference type="EMBL" id="JAQ11538.1"/>
    </source>
</evidence>
<feature type="region of interest" description="Disordered" evidence="1">
    <location>
        <begin position="94"/>
        <end position="144"/>
    </location>
</feature>
<accession>A0A146LV06</accession>
<feature type="compositionally biased region" description="Basic and acidic residues" evidence="1">
    <location>
        <begin position="135"/>
        <end position="144"/>
    </location>
</feature>
<sequence length="591" mass="64616">TSPTLCDVTEQEVKNEVPSSVELSLTSPPEILCESAVVSRENEDENSLQSSQGTSHLPAWQQEEFERQKRIMVKKESVIAAAREKIRAKQSLVVGTASEKLTKKDSSPPPSEELNKTDSVSHVGEADPTTTDPPQKTEETKDGCDLSSLNTAIADINLKVDSVVSSDSDGLNVQNEVKSCMEFIISKVCGETESLRTSTETSTEVTSDFTASADSSNSVTVSHHDSQLSYKSVPSNPESSESSKPNTANISSLLVSPLKNPKLPVSRPAVLKASANVASSTQGLSSQQMKKLLQKRMSEFNNPVSSPNSASRAATKLGKDVAPIKSAVRESVKPTIQKKSQLPVMTNAKQHVNSLPNAVAHAAVGKSLFAVKDSSYALKGLNEMTDLVAGLENGMTEYRNLRKDFIAQRKQLMLTQQKISKKRQQLLEMKDTIENKKRLLQSTISMDTSSLSPLPDTRDQPKQSTRASELLTLKFKEVCLKAQFAMMGLETASRPQAAVKMSRPAEDLNHSPRKKMKLKVRPPVTKLPLEPALSSKVLKTCQSECTDPGTTHKLVVSVRDKDKMDPLIPLCPYDIKGVCKDEECEYQHLKN</sequence>
<feature type="compositionally biased region" description="Low complexity" evidence="1">
    <location>
        <begin position="231"/>
        <end position="246"/>
    </location>
</feature>
<feature type="compositionally biased region" description="Low complexity" evidence="1">
    <location>
        <begin position="194"/>
        <end position="207"/>
    </location>
</feature>
<feature type="region of interest" description="Disordered" evidence="1">
    <location>
        <begin position="444"/>
        <end position="465"/>
    </location>
</feature>
<reference evidence="3" key="1">
    <citation type="journal article" date="2016" name="Gigascience">
        <title>De novo construction of an expanded transcriptome assembly for the western tarnished plant bug, Lygus hesperus.</title>
        <authorList>
            <person name="Tassone E.E."/>
            <person name="Geib S.M."/>
            <person name="Hall B."/>
            <person name="Fabrick J.A."/>
            <person name="Brent C.S."/>
            <person name="Hull J.J."/>
        </authorList>
    </citation>
    <scope>NUCLEOTIDE SEQUENCE</scope>
</reference>
<evidence type="ECO:0000259" key="2">
    <source>
        <dbReference type="Pfam" id="PF10650"/>
    </source>
</evidence>
<name>A0A146LV06_LYGHE</name>
<feature type="compositionally biased region" description="Polar residues" evidence="1">
    <location>
        <begin position="17"/>
        <end position="27"/>
    </location>
</feature>
<dbReference type="AlphaFoldDB" id="A0A146LV06"/>
<protein>
    <recommendedName>
        <fullName evidence="2">Putative zinc-finger domain-containing protein</fullName>
    </recommendedName>
</protein>
<organism evidence="3">
    <name type="scientific">Lygus hesperus</name>
    <name type="common">Western plant bug</name>
    <dbReference type="NCBI Taxonomy" id="30085"/>
    <lineage>
        <taxon>Eukaryota</taxon>
        <taxon>Metazoa</taxon>
        <taxon>Ecdysozoa</taxon>
        <taxon>Arthropoda</taxon>
        <taxon>Hexapoda</taxon>
        <taxon>Insecta</taxon>
        <taxon>Pterygota</taxon>
        <taxon>Neoptera</taxon>
        <taxon>Paraneoptera</taxon>
        <taxon>Hemiptera</taxon>
        <taxon>Heteroptera</taxon>
        <taxon>Panheteroptera</taxon>
        <taxon>Cimicomorpha</taxon>
        <taxon>Miridae</taxon>
        <taxon>Mirini</taxon>
        <taxon>Lygus</taxon>
    </lineage>
</organism>
<feature type="region of interest" description="Disordered" evidence="1">
    <location>
        <begin position="194"/>
        <end position="248"/>
    </location>
</feature>
<feature type="non-terminal residue" evidence="3">
    <location>
        <position position="1"/>
    </location>
</feature>
<gene>
    <name evidence="3" type="ORF">g.56098</name>
</gene>
<dbReference type="InterPro" id="IPR019607">
    <property type="entry name" value="Putative_zinc-finger_domain"/>
</dbReference>
<feature type="compositionally biased region" description="Polar residues" evidence="1">
    <location>
        <begin position="208"/>
        <end position="221"/>
    </location>
</feature>
<evidence type="ECO:0000256" key="1">
    <source>
        <dbReference type="SAM" id="MobiDB-lite"/>
    </source>
</evidence>
<proteinExistence type="predicted"/>
<feature type="region of interest" description="Disordered" evidence="1">
    <location>
        <begin position="1"/>
        <end position="62"/>
    </location>
</feature>
<feature type="domain" description="Putative zinc-finger" evidence="2">
    <location>
        <begin position="570"/>
        <end position="590"/>
    </location>
</feature>
<dbReference type="EMBL" id="GDHC01007091">
    <property type="protein sequence ID" value="JAQ11538.1"/>
    <property type="molecule type" value="Transcribed_RNA"/>
</dbReference>
<dbReference type="Pfam" id="PF10650">
    <property type="entry name" value="zf-C3H1"/>
    <property type="match status" value="1"/>
</dbReference>